<gene>
    <name evidence="17" type="ORF">SAMN04489750_1446</name>
</gene>
<comment type="pathway">
    <text evidence="3 11">Cofactor biosynthesis; riboflavin biosynthesis; 5-amino-6-(D-ribitylamino)uracil from GTP: step 3/4.</text>
</comment>
<feature type="binding site" evidence="13">
    <location>
        <position position="214"/>
    </location>
    <ligand>
        <name>NADP(+)</name>
        <dbReference type="ChEBI" id="CHEBI:58349"/>
    </ligand>
</feature>
<feature type="binding site" evidence="13">
    <location>
        <position position="222"/>
    </location>
    <ligand>
        <name>substrate</name>
    </ligand>
</feature>
<protein>
    <recommendedName>
        <fullName evidence="11">Riboflavin biosynthesis protein RibD</fullName>
    </recommendedName>
    <domain>
        <recommendedName>
            <fullName evidence="11">Diaminohydroxyphosphoribosylaminopyrimidine deaminase</fullName>
            <shortName evidence="11">DRAP deaminase</shortName>
            <ecNumber evidence="11">3.5.4.26</ecNumber>
        </recommendedName>
        <alternativeName>
            <fullName evidence="11">Riboflavin-specific deaminase</fullName>
        </alternativeName>
    </domain>
    <domain>
        <recommendedName>
            <fullName evidence="11">5-amino-6-(5-phosphoribosylamino)uracil reductase</fullName>
            <ecNumber evidence="11">1.1.1.193</ecNumber>
        </recommendedName>
        <alternativeName>
            <fullName evidence="11">HTP reductase</fullName>
        </alternativeName>
    </domain>
</protein>
<dbReference type="InterPro" id="IPR016193">
    <property type="entry name" value="Cytidine_deaminase-like"/>
</dbReference>
<dbReference type="Gene3D" id="3.40.140.10">
    <property type="entry name" value="Cytidine Deaminase, domain 2"/>
    <property type="match status" value="1"/>
</dbReference>
<evidence type="ECO:0000256" key="11">
    <source>
        <dbReference type="PIRNR" id="PIRNR006769"/>
    </source>
</evidence>
<dbReference type="PANTHER" id="PTHR38011">
    <property type="entry name" value="DIHYDROFOLATE REDUCTASE FAMILY PROTEIN (AFU_ORTHOLOGUE AFUA_8G06820)"/>
    <property type="match status" value="1"/>
</dbReference>
<feature type="binding site" evidence="13">
    <location>
        <position position="218"/>
    </location>
    <ligand>
        <name>NADP(+)</name>
        <dbReference type="ChEBI" id="CHEBI:58349"/>
    </ligand>
</feature>
<evidence type="ECO:0000256" key="13">
    <source>
        <dbReference type="PIRSR" id="PIRSR006769-2"/>
    </source>
</evidence>
<comment type="similarity">
    <text evidence="4 11">In the N-terminal section; belongs to the cytidine and deoxycytidylate deaminase family.</text>
</comment>
<evidence type="ECO:0000256" key="5">
    <source>
        <dbReference type="ARBA" id="ARBA00007417"/>
    </source>
</evidence>
<keyword evidence="6 11" id="KW-0521">NADP</keyword>
<dbReference type="EMBL" id="UESZ01000001">
    <property type="protein sequence ID" value="SSA34143.1"/>
    <property type="molecule type" value="Genomic_DNA"/>
</dbReference>
<comment type="similarity">
    <text evidence="5 11">In the C-terminal section; belongs to the HTP reductase family.</text>
</comment>
<evidence type="ECO:0000256" key="4">
    <source>
        <dbReference type="ARBA" id="ARBA00005259"/>
    </source>
</evidence>
<dbReference type="Pfam" id="PF01872">
    <property type="entry name" value="RibD_C"/>
    <property type="match status" value="1"/>
</dbReference>
<feature type="binding site" evidence="13">
    <location>
        <position position="188"/>
    </location>
    <ligand>
        <name>NADP(+)</name>
        <dbReference type="ChEBI" id="CHEBI:58349"/>
    </ligand>
</feature>
<keyword evidence="11 14" id="KW-0862">Zinc</keyword>
<dbReference type="InterPro" id="IPR002734">
    <property type="entry name" value="RibDG_C"/>
</dbReference>
<name>A0A2Y9C1D5_9MICO</name>
<dbReference type="GO" id="GO:0046872">
    <property type="term" value="F:metal ion binding"/>
    <property type="evidence" value="ECO:0007669"/>
    <property type="project" value="UniProtKB-KW"/>
</dbReference>
<keyword evidence="11 14" id="KW-0479">Metal-binding</keyword>
<feature type="binding site" evidence="14">
    <location>
        <position position="106"/>
    </location>
    <ligand>
        <name>Zn(2+)</name>
        <dbReference type="ChEBI" id="CHEBI:29105"/>
        <note>catalytic</note>
    </ligand>
</feature>
<dbReference type="SUPFAM" id="SSF53597">
    <property type="entry name" value="Dihydrofolate reductase-like"/>
    <property type="match status" value="1"/>
</dbReference>
<dbReference type="Proteomes" id="UP000250028">
    <property type="component" value="Unassembled WGS sequence"/>
</dbReference>
<dbReference type="EC" id="3.5.4.26" evidence="11"/>
<comment type="catalytic activity">
    <reaction evidence="9 11">
        <text>5-amino-6-(5-phospho-D-ribitylamino)uracil + NADP(+) = 5-amino-6-(5-phospho-D-ribosylamino)uracil + NADPH + H(+)</text>
        <dbReference type="Rhea" id="RHEA:17845"/>
        <dbReference type="ChEBI" id="CHEBI:15378"/>
        <dbReference type="ChEBI" id="CHEBI:57783"/>
        <dbReference type="ChEBI" id="CHEBI:58349"/>
        <dbReference type="ChEBI" id="CHEBI:58421"/>
        <dbReference type="ChEBI" id="CHEBI:58453"/>
        <dbReference type="EC" id="1.1.1.193"/>
    </reaction>
</comment>
<dbReference type="GO" id="GO:0008703">
    <property type="term" value="F:5-amino-6-(5-phosphoribosylamino)uracil reductase activity"/>
    <property type="evidence" value="ECO:0007669"/>
    <property type="project" value="UniProtKB-EC"/>
</dbReference>
<dbReference type="InterPro" id="IPR050765">
    <property type="entry name" value="Riboflavin_Biosynth_HTPR"/>
</dbReference>
<dbReference type="InterPro" id="IPR004794">
    <property type="entry name" value="Eubact_RibD"/>
</dbReference>
<keyword evidence="7 11" id="KW-0560">Oxidoreductase</keyword>
<reference evidence="18" key="1">
    <citation type="submission" date="2016-10" db="EMBL/GenBank/DDBJ databases">
        <authorList>
            <person name="Varghese N."/>
            <person name="Submissions S."/>
        </authorList>
    </citation>
    <scope>NUCLEOTIDE SEQUENCE [LARGE SCALE GENOMIC DNA]</scope>
    <source>
        <strain evidence="18">DSM 22951</strain>
    </source>
</reference>
<feature type="domain" description="CMP/dCMP-type deaminase" evidence="16">
    <location>
        <begin position="25"/>
        <end position="144"/>
    </location>
</feature>
<accession>A0A2Y9C1D5</accession>
<comment type="pathway">
    <text evidence="2 11">Cofactor biosynthesis; riboflavin biosynthesis; 5-amino-6-(D-ribitylamino)uracil from GTP: step 2/4.</text>
</comment>
<keyword evidence="8" id="KW-0511">Multifunctional enzyme</keyword>
<evidence type="ECO:0000313" key="18">
    <source>
        <dbReference type="Proteomes" id="UP000250028"/>
    </source>
</evidence>
<evidence type="ECO:0000256" key="10">
    <source>
        <dbReference type="ARBA" id="ARBA00049886"/>
    </source>
</evidence>
<evidence type="ECO:0000313" key="17">
    <source>
        <dbReference type="EMBL" id="SSA34143.1"/>
    </source>
</evidence>
<keyword evidence="18" id="KW-1185">Reference proteome</keyword>
<feature type="active site" description="Proton donor" evidence="12">
    <location>
        <position position="75"/>
    </location>
</feature>
<dbReference type="Pfam" id="PF00383">
    <property type="entry name" value="dCMP_cyt_deam_1"/>
    <property type="match status" value="1"/>
</dbReference>
<dbReference type="SUPFAM" id="SSF53927">
    <property type="entry name" value="Cytidine deaminase-like"/>
    <property type="match status" value="1"/>
</dbReference>
<dbReference type="PANTHER" id="PTHR38011:SF7">
    <property type="entry name" value="2,5-DIAMINO-6-RIBOSYLAMINO-4(3H)-PYRIMIDINONE 5'-PHOSPHATE REDUCTASE"/>
    <property type="match status" value="1"/>
</dbReference>
<evidence type="ECO:0000259" key="16">
    <source>
        <dbReference type="PROSITE" id="PS51747"/>
    </source>
</evidence>
<dbReference type="PIRSF" id="PIRSF006769">
    <property type="entry name" value="RibD"/>
    <property type="match status" value="1"/>
</dbReference>
<dbReference type="NCBIfam" id="TIGR00326">
    <property type="entry name" value="eubact_ribD"/>
    <property type="match status" value="1"/>
</dbReference>
<dbReference type="InterPro" id="IPR024072">
    <property type="entry name" value="DHFR-like_dom_sf"/>
</dbReference>
<comment type="function">
    <text evidence="1 11">Converts 2,5-diamino-6-(ribosylamino)-4(3h)-pyrimidinone 5'-phosphate into 5-amino-6-(ribosylamino)-2,4(1h,3h)-pyrimidinedione 5'-phosphate.</text>
</comment>
<evidence type="ECO:0000256" key="12">
    <source>
        <dbReference type="PIRSR" id="PIRSR006769-1"/>
    </source>
</evidence>
<feature type="binding site" evidence="13">
    <location>
        <position position="279"/>
    </location>
    <ligand>
        <name>substrate</name>
    </ligand>
</feature>
<proteinExistence type="inferred from homology"/>
<dbReference type="AlphaFoldDB" id="A0A2Y9C1D5"/>
<evidence type="ECO:0000256" key="8">
    <source>
        <dbReference type="ARBA" id="ARBA00023268"/>
    </source>
</evidence>
<evidence type="ECO:0000256" key="7">
    <source>
        <dbReference type="ARBA" id="ARBA00023002"/>
    </source>
</evidence>
<evidence type="ECO:0000256" key="2">
    <source>
        <dbReference type="ARBA" id="ARBA00004882"/>
    </source>
</evidence>
<evidence type="ECO:0000256" key="15">
    <source>
        <dbReference type="SAM" id="MobiDB-lite"/>
    </source>
</evidence>
<keyword evidence="11" id="KW-0378">Hydrolase</keyword>
<evidence type="ECO:0000256" key="14">
    <source>
        <dbReference type="PIRSR" id="PIRSR006769-3"/>
    </source>
</evidence>
<dbReference type="GO" id="GO:0008835">
    <property type="term" value="F:diaminohydroxyphosphoribosylaminopyrimidine deaminase activity"/>
    <property type="evidence" value="ECO:0007669"/>
    <property type="project" value="UniProtKB-EC"/>
</dbReference>
<evidence type="ECO:0000256" key="9">
    <source>
        <dbReference type="ARBA" id="ARBA00049861"/>
    </source>
</evidence>
<feature type="binding site" evidence="13">
    <location>
        <position position="225"/>
    </location>
    <ligand>
        <name>substrate</name>
    </ligand>
</feature>
<comment type="cofactor">
    <cofactor evidence="11 14">
        <name>Zn(2+)</name>
        <dbReference type="ChEBI" id="CHEBI:29105"/>
    </cofactor>
    <text evidence="11 14">Binds 1 zinc ion.</text>
</comment>
<dbReference type="UniPathway" id="UPA00275">
    <property type="reaction ID" value="UER00401"/>
</dbReference>
<dbReference type="PROSITE" id="PS51747">
    <property type="entry name" value="CYT_DCMP_DEAMINASES_2"/>
    <property type="match status" value="1"/>
</dbReference>
<dbReference type="EC" id="1.1.1.193" evidence="11"/>
<dbReference type="Gene3D" id="3.40.430.10">
    <property type="entry name" value="Dihydrofolate Reductase, subunit A"/>
    <property type="match status" value="2"/>
</dbReference>
<feature type="binding site" evidence="14">
    <location>
        <position position="73"/>
    </location>
    <ligand>
        <name>Zn(2+)</name>
        <dbReference type="ChEBI" id="CHEBI:29105"/>
        <note>catalytic</note>
    </ligand>
</feature>
<dbReference type="InterPro" id="IPR002125">
    <property type="entry name" value="CMP_dCMP_dom"/>
</dbReference>
<feature type="binding site" evidence="13">
    <location>
        <position position="186"/>
    </location>
    <ligand>
        <name>substrate</name>
    </ligand>
</feature>
<feature type="binding site" evidence="13">
    <location>
        <begin position="281"/>
        <end position="287"/>
    </location>
    <ligand>
        <name>NADP(+)</name>
        <dbReference type="ChEBI" id="CHEBI:58349"/>
    </ligand>
</feature>
<evidence type="ECO:0000256" key="1">
    <source>
        <dbReference type="ARBA" id="ARBA00002151"/>
    </source>
</evidence>
<feature type="binding site" evidence="13">
    <location>
        <position position="202"/>
    </location>
    <ligand>
        <name>substrate</name>
    </ligand>
</feature>
<evidence type="ECO:0000256" key="3">
    <source>
        <dbReference type="ARBA" id="ARBA00004910"/>
    </source>
</evidence>
<feature type="binding site" evidence="13">
    <location>
        <position position="172"/>
    </location>
    <ligand>
        <name>NADP(+)</name>
        <dbReference type="ChEBI" id="CHEBI:58349"/>
    </ligand>
</feature>
<comment type="catalytic activity">
    <reaction evidence="10 11">
        <text>2,5-diamino-6-hydroxy-4-(5-phosphoribosylamino)-pyrimidine + H2O + H(+) = 5-amino-6-(5-phospho-D-ribosylamino)uracil + NH4(+)</text>
        <dbReference type="Rhea" id="RHEA:21868"/>
        <dbReference type="ChEBI" id="CHEBI:15377"/>
        <dbReference type="ChEBI" id="CHEBI:15378"/>
        <dbReference type="ChEBI" id="CHEBI:28938"/>
        <dbReference type="ChEBI" id="CHEBI:58453"/>
        <dbReference type="ChEBI" id="CHEBI:58614"/>
        <dbReference type="EC" id="3.5.4.26"/>
    </reaction>
</comment>
<dbReference type="CDD" id="cd01284">
    <property type="entry name" value="Riboflavin_deaminase-reductase"/>
    <property type="match status" value="1"/>
</dbReference>
<feature type="region of interest" description="Disordered" evidence="15">
    <location>
        <begin position="1"/>
        <end position="23"/>
    </location>
</feature>
<keyword evidence="11" id="KW-0686">Riboflavin biosynthesis</keyword>
<feature type="binding site" evidence="14">
    <location>
        <position position="97"/>
    </location>
    <ligand>
        <name>Zn(2+)</name>
        <dbReference type="ChEBI" id="CHEBI:29105"/>
        <note>catalytic</note>
    </ligand>
</feature>
<sequence>MRSAVSGHPGAPFDDSQTDDGKVDQVTSTHLQRAVDLARRGPLADPNPQVGCVLVKGERVIGEGWHAGAGTAHAEVVALRAAGDARGATAYVSLEPCNHTGRTGPCARALIDAGVAKVVYAQADPNPSAAGGAATLRAAGIEVEHAAIETGLGRYWTYAVTHQRPFVTWKFAATLDGRSAAADGSSQWITGPAAREDVQARRATAGAIIAGTGTVLADDPRLTVRGHDGEPLRVIVGHRDIPTTARVKVDDNYLQIATHDPAEVLDALQDRQIRHAWLEGGPRLAAAFLRAGLVDEIVAYLAPALLGAGANAVGDLGIDSIADIQRYELRDLARVGDDVRIVLSGKGI</sequence>
<evidence type="ECO:0000256" key="6">
    <source>
        <dbReference type="ARBA" id="ARBA00022857"/>
    </source>
</evidence>
<organism evidence="17 18">
    <name type="scientific">Branchiibius hedensis</name>
    <dbReference type="NCBI Taxonomy" id="672460"/>
    <lineage>
        <taxon>Bacteria</taxon>
        <taxon>Bacillati</taxon>
        <taxon>Actinomycetota</taxon>
        <taxon>Actinomycetes</taxon>
        <taxon>Micrococcales</taxon>
        <taxon>Dermacoccaceae</taxon>
        <taxon>Branchiibius</taxon>
    </lineage>
</organism>
<dbReference type="GO" id="GO:0009231">
    <property type="term" value="P:riboflavin biosynthetic process"/>
    <property type="evidence" value="ECO:0007669"/>
    <property type="project" value="UniProtKB-UniPathway"/>
</dbReference>